<gene>
    <name evidence="3" type="ORF">GPM918_LOCUS7227</name>
    <name evidence="2" type="ORF">OVA965_LOCUS572</name>
    <name evidence="5" type="ORF">SRO942_LOCUS7230</name>
    <name evidence="4" type="ORF">TMI583_LOCUS572</name>
</gene>
<dbReference type="GO" id="GO:0004222">
    <property type="term" value="F:metalloendopeptidase activity"/>
    <property type="evidence" value="ECO:0007669"/>
    <property type="project" value="TreeGrafter"/>
</dbReference>
<dbReference type="Pfam" id="PF08367">
    <property type="entry name" value="M16C_assoc"/>
    <property type="match status" value="1"/>
</dbReference>
<dbReference type="PANTHER" id="PTHR43016:SF13">
    <property type="entry name" value="PRESEQUENCE PROTEASE, MITOCHONDRIAL"/>
    <property type="match status" value="1"/>
</dbReference>
<dbReference type="Gene3D" id="3.30.830.10">
    <property type="entry name" value="Metalloenzyme, LuxS/M16 peptidase-like"/>
    <property type="match status" value="2"/>
</dbReference>
<reference evidence="3" key="1">
    <citation type="submission" date="2021-02" db="EMBL/GenBank/DDBJ databases">
        <authorList>
            <person name="Nowell W R."/>
        </authorList>
    </citation>
    <scope>NUCLEOTIDE SEQUENCE</scope>
</reference>
<name>A0A813XV65_9BILA</name>
<sequence length="412" mass="47076">MDTCQILGSSKFNYSQLSEQISLKTGGLNVSTHLDDSPFEIEHYEEGILLSSYCLDRNIDAMFDLWEDILINFTKQLNQNERLQTLIKGLASSYANSVVQSGHSFAVMNSSSHHGLVEKLSENLFGLTQVNRMQTIARMDNYESLVEKLHQIATHTLRKISMRCSFNAESDALNTSTKRLETFLEHLPGDQPNKLYKTHFEDASLIIKNDFTLKQEKQQMYKTHFEMPFDVFYSGQTYQAVPYVHEDRPKLSILSKLMFNKYLLREVREIGGAYGGGAYLRGNLFSFFSYRDPHSVETLDKFINCINFIINGHFTEKDVDEAKLATFQKLDAPKSPGNQGMLEFLSGIDDDMRQKNRDRIFTCKKNDLIDVAQRYLKDKVYSATILGPNNPKISLDGTFRQVITSQLPAIGD</sequence>
<dbReference type="Pfam" id="PF22516">
    <property type="entry name" value="PreP_C"/>
    <property type="match status" value="1"/>
</dbReference>
<comment type="caution">
    <text evidence="3">The sequence shown here is derived from an EMBL/GenBank/DDBJ whole genome shotgun (WGS) entry which is preliminary data.</text>
</comment>
<dbReference type="FunFam" id="3.30.830.10:FF:000013">
    <property type="entry name" value="Mitochondrial presequence protease"/>
    <property type="match status" value="1"/>
</dbReference>
<dbReference type="Proteomes" id="UP000681722">
    <property type="component" value="Unassembled WGS sequence"/>
</dbReference>
<protein>
    <recommendedName>
        <fullName evidence="1">Peptidase M16C associated domain-containing protein</fullName>
    </recommendedName>
</protein>
<dbReference type="SUPFAM" id="SSF63411">
    <property type="entry name" value="LuxS/MPP-like metallohydrolase"/>
    <property type="match status" value="2"/>
</dbReference>
<dbReference type="EMBL" id="CAJOBA010000081">
    <property type="protein sequence ID" value="CAF3502144.1"/>
    <property type="molecule type" value="Genomic_DNA"/>
</dbReference>
<proteinExistence type="predicted"/>
<evidence type="ECO:0000313" key="2">
    <source>
        <dbReference type="EMBL" id="CAF0727797.1"/>
    </source>
</evidence>
<dbReference type="EMBL" id="CAJNOQ010001168">
    <property type="protein sequence ID" value="CAF0873524.1"/>
    <property type="molecule type" value="Genomic_DNA"/>
</dbReference>
<keyword evidence="6" id="KW-1185">Reference proteome</keyword>
<feature type="domain" description="Peptidase M16C associated" evidence="1">
    <location>
        <begin position="1"/>
        <end position="136"/>
    </location>
</feature>
<dbReference type="EMBL" id="CAJNOK010000081">
    <property type="protein sequence ID" value="CAF0727797.1"/>
    <property type="molecule type" value="Genomic_DNA"/>
</dbReference>
<dbReference type="PANTHER" id="PTHR43016">
    <property type="entry name" value="PRESEQUENCE PROTEASE"/>
    <property type="match status" value="1"/>
</dbReference>
<dbReference type="InterPro" id="IPR011249">
    <property type="entry name" value="Metalloenz_LuxS/M16"/>
</dbReference>
<dbReference type="OrthoDB" id="10250783at2759"/>
<evidence type="ECO:0000313" key="4">
    <source>
        <dbReference type="EMBL" id="CAF3502144.1"/>
    </source>
</evidence>
<dbReference type="AlphaFoldDB" id="A0A813XV65"/>
<dbReference type="Proteomes" id="UP000677228">
    <property type="component" value="Unassembled WGS sequence"/>
</dbReference>
<dbReference type="Proteomes" id="UP000663829">
    <property type="component" value="Unassembled WGS sequence"/>
</dbReference>
<dbReference type="GO" id="GO:0005759">
    <property type="term" value="C:mitochondrial matrix"/>
    <property type="evidence" value="ECO:0007669"/>
    <property type="project" value="TreeGrafter"/>
</dbReference>
<evidence type="ECO:0000313" key="6">
    <source>
        <dbReference type="Proteomes" id="UP000663829"/>
    </source>
</evidence>
<accession>A0A813XV65</accession>
<dbReference type="InterPro" id="IPR055130">
    <property type="entry name" value="PreP_C"/>
</dbReference>
<dbReference type="EMBL" id="CAJOBC010001169">
    <property type="protein sequence ID" value="CAF3660744.1"/>
    <property type="molecule type" value="Genomic_DNA"/>
</dbReference>
<dbReference type="Proteomes" id="UP000682733">
    <property type="component" value="Unassembled WGS sequence"/>
</dbReference>
<dbReference type="GO" id="GO:0016485">
    <property type="term" value="P:protein processing"/>
    <property type="evidence" value="ECO:0007669"/>
    <property type="project" value="TreeGrafter"/>
</dbReference>
<dbReference type="GO" id="GO:0046872">
    <property type="term" value="F:metal ion binding"/>
    <property type="evidence" value="ECO:0007669"/>
    <property type="project" value="InterPro"/>
</dbReference>
<evidence type="ECO:0000259" key="1">
    <source>
        <dbReference type="SMART" id="SM01264"/>
    </source>
</evidence>
<dbReference type="SMART" id="SM01264">
    <property type="entry name" value="M16C_associated"/>
    <property type="match status" value="1"/>
</dbReference>
<evidence type="ECO:0000313" key="5">
    <source>
        <dbReference type="EMBL" id="CAF3660744.1"/>
    </source>
</evidence>
<evidence type="ECO:0000313" key="3">
    <source>
        <dbReference type="EMBL" id="CAF0873524.1"/>
    </source>
</evidence>
<organism evidence="3 6">
    <name type="scientific">Didymodactylos carnosus</name>
    <dbReference type="NCBI Taxonomy" id="1234261"/>
    <lineage>
        <taxon>Eukaryota</taxon>
        <taxon>Metazoa</taxon>
        <taxon>Spiralia</taxon>
        <taxon>Gnathifera</taxon>
        <taxon>Rotifera</taxon>
        <taxon>Eurotatoria</taxon>
        <taxon>Bdelloidea</taxon>
        <taxon>Philodinida</taxon>
        <taxon>Philodinidae</taxon>
        <taxon>Didymodactylos</taxon>
    </lineage>
</organism>
<dbReference type="InterPro" id="IPR013578">
    <property type="entry name" value="Peptidase_M16C_assoc"/>
</dbReference>